<keyword evidence="1" id="KW-0472">Membrane</keyword>
<evidence type="ECO:0000256" key="1">
    <source>
        <dbReference type="SAM" id="Phobius"/>
    </source>
</evidence>
<dbReference type="GO" id="GO:0005886">
    <property type="term" value="C:plasma membrane"/>
    <property type="evidence" value="ECO:0007669"/>
    <property type="project" value="TreeGrafter"/>
</dbReference>
<dbReference type="GO" id="GO:0004896">
    <property type="term" value="F:cytokine receptor activity"/>
    <property type="evidence" value="ECO:0007669"/>
    <property type="project" value="TreeGrafter"/>
</dbReference>
<keyword evidence="1" id="KW-1133">Transmembrane helix</keyword>
<dbReference type="KEGG" id="caua:113091252"/>
<dbReference type="InterPro" id="IPR015373">
    <property type="entry name" value="Interferon/interleukin_rcp_dom"/>
</dbReference>
<evidence type="ECO:0000313" key="4">
    <source>
        <dbReference type="Proteomes" id="UP000515129"/>
    </source>
</evidence>
<name>A0A6P6NVF0_CARAU</name>
<evidence type="ECO:0000313" key="5">
    <source>
        <dbReference type="RefSeq" id="XP_026112444.1"/>
    </source>
</evidence>
<dbReference type="Pfam" id="PF01108">
    <property type="entry name" value="Tissue_fac"/>
    <property type="match status" value="1"/>
</dbReference>
<dbReference type="SUPFAM" id="SSF49265">
    <property type="entry name" value="Fibronectin type III"/>
    <property type="match status" value="2"/>
</dbReference>
<organism evidence="4 5">
    <name type="scientific">Carassius auratus</name>
    <name type="common">Goldfish</name>
    <dbReference type="NCBI Taxonomy" id="7957"/>
    <lineage>
        <taxon>Eukaryota</taxon>
        <taxon>Metazoa</taxon>
        <taxon>Chordata</taxon>
        <taxon>Craniata</taxon>
        <taxon>Vertebrata</taxon>
        <taxon>Euteleostomi</taxon>
        <taxon>Actinopterygii</taxon>
        <taxon>Neopterygii</taxon>
        <taxon>Teleostei</taxon>
        <taxon>Ostariophysi</taxon>
        <taxon>Cypriniformes</taxon>
        <taxon>Cyprinidae</taxon>
        <taxon>Cyprininae</taxon>
        <taxon>Carassius</taxon>
    </lineage>
</organism>
<dbReference type="OrthoDB" id="9932619at2759"/>
<proteinExistence type="predicted"/>
<dbReference type="AlphaFoldDB" id="A0A6P6NVF0"/>
<protein>
    <submittedName>
        <fullName evidence="5">Interferon alpha/beta receptor 1</fullName>
    </submittedName>
</protein>
<feature type="transmembrane region" description="Helical" evidence="1">
    <location>
        <begin position="234"/>
        <end position="256"/>
    </location>
</feature>
<reference evidence="5" key="1">
    <citation type="submission" date="2025-08" db="UniProtKB">
        <authorList>
            <consortium name="RefSeq"/>
        </authorList>
    </citation>
    <scope>IDENTIFICATION</scope>
    <source>
        <strain evidence="5">Wakin</strain>
        <tissue evidence="5">Muscle</tissue>
    </source>
</reference>
<dbReference type="Gene3D" id="2.60.40.10">
    <property type="entry name" value="Immunoglobulins"/>
    <property type="match status" value="2"/>
</dbReference>
<dbReference type="InterPro" id="IPR036116">
    <property type="entry name" value="FN3_sf"/>
</dbReference>
<dbReference type="RefSeq" id="XP_026112444.1">
    <property type="nucleotide sequence ID" value="XM_026256659.1"/>
</dbReference>
<evidence type="ECO:0000259" key="2">
    <source>
        <dbReference type="Pfam" id="PF01108"/>
    </source>
</evidence>
<gene>
    <name evidence="5" type="primary">LOC113091252</name>
</gene>
<dbReference type="PANTHER" id="PTHR20859">
    <property type="entry name" value="INTERFERON/INTERLEUKIN RECEPTOR"/>
    <property type="match status" value="1"/>
</dbReference>
<accession>A0A6P6NVF0</accession>
<dbReference type="Proteomes" id="UP000515129">
    <property type="component" value="Unplaced"/>
</dbReference>
<keyword evidence="4" id="KW-1185">Reference proteome</keyword>
<dbReference type="PANTHER" id="PTHR20859:SF53">
    <property type="entry name" value="INTERLEUKIN-22 RECEPTOR SUBUNIT ALPHA-1"/>
    <property type="match status" value="1"/>
</dbReference>
<dbReference type="InterPro" id="IPR050650">
    <property type="entry name" value="Type-II_Cytokine-TF_Rcpt"/>
</dbReference>
<dbReference type="InterPro" id="IPR013783">
    <property type="entry name" value="Ig-like_fold"/>
</dbReference>
<keyword evidence="1" id="KW-0812">Transmembrane</keyword>
<dbReference type="InterPro" id="IPR003961">
    <property type="entry name" value="FN3_dom"/>
</dbReference>
<evidence type="ECO:0000259" key="3">
    <source>
        <dbReference type="Pfam" id="PF09294"/>
    </source>
</evidence>
<feature type="domain" description="Interferon/interleukin receptor" evidence="3">
    <location>
        <begin position="131"/>
        <end position="220"/>
    </location>
</feature>
<sequence>MDRFHGERYESKIIKMIRHVFVGAVFMLLINFEGTSCLNPPQGVKLFGSYLQWKKPPDEDSVLYSLQYKRSFKSEDEWYNVTSHNKTELRFKITPEFYGAEFRVRAEKGNNTSEWKYSTKVQCVNTNACVPVMKLSVKPGKVYVTMDHMDGSLKYEHGEHIQFNVSFWKVDNGGYSKVESIITNSKKQILELESGQNYCFQVQYLFYDKPYGNISNQSCAIIPETLEMVKSRDLLFIISTTLLVTAMCGVFIFLLFKHHKKVKPLLQPLRLEIPDHYLEFIRSGEFPLQACPSPSCQSLQSCDMILVIENSSVKQKGQEEEQVV</sequence>
<keyword evidence="5" id="KW-0675">Receptor</keyword>
<dbReference type="Pfam" id="PF09294">
    <property type="entry name" value="Interfer-bind"/>
    <property type="match status" value="1"/>
</dbReference>
<dbReference type="CDD" id="cd00063">
    <property type="entry name" value="FN3"/>
    <property type="match status" value="1"/>
</dbReference>
<dbReference type="GeneID" id="113091252"/>
<feature type="domain" description="Fibronectin type-III" evidence="2">
    <location>
        <begin position="20"/>
        <end position="115"/>
    </location>
</feature>
<feature type="transmembrane region" description="Helical" evidence="1">
    <location>
        <begin position="12"/>
        <end position="32"/>
    </location>
</feature>